<dbReference type="InterPro" id="IPR014721">
    <property type="entry name" value="Ribsml_uS5_D2-typ_fold_subgr"/>
</dbReference>
<dbReference type="GO" id="GO:0005737">
    <property type="term" value="C:cytoplasm"/>
    <property type="evidence" value="ECO:0007669"/>
    <property type="project" value="UniProtKB-SubCell"/>
</dbReference>
<dbReference type="PROSITE" id="PS00627">
    <property type="entry name" value="GHMP_KINASES_ATP"/>
    <property type="match status" value="1"/>
</dbReference>
<keyword evidence="10 12" id="KW-0067">ATP-binding</keyword>
<comment type="catalytic activity">
    <reaction evidence="11 12">
        <text>L-homoserine + ATP = O-phospho-L-homoserine + ADP + H(+)</text>
        <dbReference type="Rhea" id="RHEA:13985"/>
        <dbReference type="ChEBI" id="CHEBI:15378"/>
        <dbReference type="ChEBI" id="CHEBI:30616"/>
        <dbReference type="ChEBI" id="CHEBI:57476"/>
        <dbReference type="ChEBI" id="CHEBI:57590"/>
        <dbReference type="ChEBI" id="CHEBI:456216"/>
        <dbReference type="EC" id="2.7.1.39"/>
    </reaction>
</comment>
<comment type="pathway">
    <text evidence="1 12">Amino-acid biosynthesis; L-threonine biosynthesis; L-threonine from L-aspartate: step 4/5.</text>
</comment>
<reference evidence="15 16" key="1">
    <citation type="submission" date="2019-02" db="EMBL/GenBank/DDBJ databases">
        <authorList>
            <person name="Manzano-Marin A."/>
            <person name="Manzano-Marin A."/>
        </authorList>
    </citation>
    <scope>NUCLEOTIDE SEQUENCE [LARGE SCALE GENOMIC DNA]</scope>
    <source>
        <strain evidence="15 16">BuCicuneomaculata</strain>
    </source>
</reference>
<dbReference type="InterPro" id="IPR013750">
    <property type="entry name" value="GHMP_kinase_C_dom"/>
</dbReference>
<dbReference type="NCBIfam" id="TIGR00191">
    <property type="entry name" value="thrB"/>
    <property type="match status" value="1"/>
</dbReference>
<dbReference type="Proteomes" id="UP000294404">
    <property type="component" value="Chromosome"/>
</dbReference>
<evidence type="ECO:0000256" key="8">
    <source>
        <dbReference type="ARBA" id="ARBA00022741"/>
    </source>
</evidence>
<dbReference type="OrthoDB" id="9769912at2"/>
<dbReference type="GO" id="GO:0005524">
    <property type="term" value="F:ATP binding"/>
    <property type="evidence" value="ECO:0007669"/>
    <property type="project" value="UniProtKB-UniRule"/>
</dbReference>
<dbReference type="PANTHER" id="PTHR20861:SF1">
    <property type="entry name" value="HOMOSERINE KINASE"/>
    <property type="match status" value="1"/>
</dbReference>
<comment type="subcellular location">
    <subcellularLocation>
        <location evidence="12">Cytoplasm</location>
    </subcellularLocation>
</comment>
<dbReference type="Gene3D" id="3.30.230.10">
    <property type="match status" value="1"/>
</dbReference>
<evidence type="ECO:0000256" key="12">
    <source>
        <dbReference type="HAMAP-Rule" id="MF_00384"/>
    </source>
</evidence>
<evidence type="ECO:0000313" key="16">
    <source>
        <dbReference type="Proteomes" id="UP000294404"/>
    </source>
</evidence>
<comment type="similarity">
    <text evidence="2 12">Belongs to the GHMP kinase family. Homoserine kinase subfamily.</text>
</comment>
<evidence type="ECO:0000256" key="6">
    <source>
        <dbReference type="ARBA" id="ARBA00022679"/>
    </source>
</evidence>
<dbReference type="EC" id="2.7.1.39" evidence="3 12"/>
<keyword evidence="8 12" id="KW-0547">Nucleotide-binding</keyword>
<dbReference type="Pfam" id="PF08544">
    <property type="entry name" value="GHMP_kinases_C"/>
    <property type="match status" value="1"/>
</dbReference>
<dbReference type="InterPro" id="IPR006204">
    <property type="entry name" value="GHMP_kinase_N_dom"/>
</dbReference>
<dbReference type="NCBIfam" id="NF002288">
    <property type="entry name" value="PRK01212.1-4"/>
    <property type="match status" value="1"/>
</dbReference>
<dbReference type="InterPro" id="IPR020568">
    <property type="entry name" value="Ribosomal_Su5_D2-typ_SF"/>
</dbReference>
<dbReference type="Pfam" id="PF00288">
    <property type="entry name" value="GHMP_kinases_N"/>
    <property type="match status" value="1"/>
</dbReference>
<gene>
    <name evidence="12 15" type="primary">thrB</name>
    <name evidence="15" type="ORF">BUCICUMA2628_132</name>
</gene>
<dbReference type="RefSeq" id="WP_154027287.1">
    <property type="nucleotide sequence ID" value="NZ_LR217695.1"/>
</dbReference>
<evidence type="ECO:0000256" key="10">
    <source>
        <dbReference type="ARBA" id="ARBA00022840"/>
    </source>
</evidence>
<evidence type="ECO:0000259" key="13">
    <source>
        <dbReference type="Pfam" id="PF00288"/>
    </source>
</evidence>
<dbReference type="EMBL" id="LR217695">
    <property type="protein sequence ID" value="VFP78114.1"/>
    <property type="molecule type" value="Genomic_DNA"/>
</dbReference>
<evidence type="ECO:0000256" key="4">
    <source>
        <dbReference type="ARBA" id="ARBA00017858"/>
    </source>
</evidence>
<evidence type="ECO:0000256" key="5">
    <source>
        <dbReference type="ARBA" id="ARBA00022605"/>
    </source>
</evidence>
<evidence type="ECO:0000256" key="2">
    <source>
        <dbReference type="ARBA" id="ARBA00007370"/>
    </source>
</evidence>
<dbReference type="AlphaFoldDB" id="A0A451CYL2"/>
<dbReference type="UniPathway" id="UPA00050">
    <property type="reaction ID" value="UER00064"/>
</dbReference>
<feature type="binding site" evidence="12">
    <location>
        <begin position="91"/>
        <end position="101"/>
    </location>
    <ligand>
        <name>ATP</name>
        <dbReference type="ChEBI" id="CHEBI:30616"/>
    </ligand>
</feature>
<evidence type="ECO:0000256" key="3">
    <source>
        <dbReference type="ARBA" id="ARBA00012078"/>
    </source>
</evidence>
<evidence type="ECO:0000259" key="14">
    <source>
        <dbReference type="Pfam" id="PF08544"/>
    </source>
</evidence>
<feature type="domain" description="GHMP kinase N-terminal" evidence="13">
    <location>
        <begin position="63"/>
        <end position="150"/>
    </location>
</feature>
<name>A0A451CYL2_9GAMM</name>
<feature type="domain" description="GHMP kinase C-terminal" evidence="14">
    <location>
        <begin position="224"/>
        <end position="287"/>
    </location>
</feature>
<keyword evidence="12" id="KW-0963">Cytoplasm</keyword>
<dbReference type="InterPro" id="IPR006203">
    <property type="entry name" value="GHMP_knse_ATP-bd_CS"/>
</dbReference>
<evidence type="ECO:0000256" key="7">
    <source>
        <dbReference type="ARBA" id="ARBA00022697"/>
    </source>
</evidence>
<dbReference type="HAMAP" id="MF_00384">
    <property type="entry name" value="Homoser_kinase"/>
    <property type="match status" value="1"/>
</dbReference>
<keyword evidence="6 12" id="KW-0808">Transferase</keyword>
<keyword evidence="9 12" id="KW-0418">Kinase</keyword>
<protein>
    <recommendedName>
        <fullName evidence="4 12">Homoserine kinase</fullName>
        <shortName evidence="12">HK</shortName>
        <shortName evidence="12">HSK</shortName>
        <ecNumber evidence="3 12">2.7.1.39</ecNumber>
    </recommendedName>
</protein>
<dbReference type="PIRSF" id="PIRSF000676">
    <property type="entry name" value="Homoser_kin"/>
    <property type="match status" value="1"/>
</dbReference>
<dbReference type="InterPro" id="IPR036554">
    <property type="entry name" value="GHMP_kinase_C_sf"/>
</dbReference>
<evidence type="ECO:0000256" key="1">
    <source>
        <dbReference type="ARBA" id="ARBA00005015"/>
    </source>
</evidence>
<dbReference type="PRINTS" id="PR00958">
    <property type="entry name" value="HOMSERKINASE"/>
</dbReference>
<sequence length="310" mass="34459">MIKIYAPASIGNVGVGFDILGAAITPIDDTLLGDCVSIEPSNTFQLNCYGNFSTHLPKDIKKNITWKAWKWFSKKTNKKKPISITLEKNMPVGSGLGSSASSIVASVLAFNKFYKTKLTQVELIKLMGILEGSISGGIHYDNVAPCYLGGLQLITDDIHNPTQKLPIFKNWLWIIAWPGITVSTSTARNILPLQYSKEICIQNSRNLSTFIHALYTQKSELAIRFMQDTIAEPYRISLIQNFLYIKTALLKLGALTCNISGSGPTLFSICLNISVANKVKEWLEKNYIKNNQGFVHICKIDQLGARKIRI</sequence>
<dbReference type="GO" id="GO:0009088">
    <property type="term" value="P:threonine biosynthetic process"/>
    <property type="evidence" value="ECO:0007669"/>
    <property type="project" value="UniProtKB-UniRule"/>
</dbReference>
<comment type="function">
    <text evidence="12">Catalyzes the ATP-dependent phosphorylation of L-homoserine to L-homoserine phosphate.</text>
</comment>
<evidence type="ECO:0000256" key="9">
    <source>
        <dbReference type="ARBA" id="ARBA00022777"/>
    </source>
</evidence>
<dbReference type="Gene3D" id="3.30.70.890">
    <property type="entry name" value="GHMP kinase, C-terminal domain"/>
    <property type="match status" value="1"/>
</dbReference>
<dbReference type="GO" id="GO:0004413">
    <property type="term" value="F:homoserine kinase activity"/>
    <property type="evidence" value="ECO:0007669"/>
    <property type="project" value="UniProtKB-UniRule"/>
</dbReference>
<organism evidence="15 16">
    <name type="scientific">Buchnera aphidicola</name>
    <name type="common">Cinara cuneomaculata</name>
    <dbReference type="NCBI Taxonomy" id="1660040"/>
    <lineage>
        <taxon>Bacteria</taxon>
        <taxon>Pseudomonadati</taxon>
        <taxon>Pseudomonadota</taxon>
        <taxon>Gammaproteobacteria</taxon>
        <taxon>Enterobacterales</taxon>
        <taxon>Erwiniaceae</taxon>
        <taxon>Buchnera</taxon>
    </lineage>
</organism>
<dbReference type="SUPFAM" id="SSF55060">
    <property type="entry name" value="GHMP Kinase, C-terminal domain"/>
    <property type="match status" value="1"/>
</dbReference>
<accession>A0A451CYL2</accession>
<evidence type="ECO:0000256" key="11">
    <source>
        <dbReference type="ARBA" id="ARBA00049375"/>
    </source>
</evidence>
<dbReference type="InterPro" id="IPR000870">
    <property type="entry name" value="Homoserine_kinase"/>
</dbReference>
<evidence type="ECO:0000313" key="15">
    <source>
        <dbReference type="EMBL" id="VFP78114.1"/>
    </source>
</evidence>
<dbReference type="SUPFAM" id="SSF54211">
    <property type="entry name" value="Ribosomal protein S5 domain 2-like"/>
    <property type="match status" value="1"/>
</dbReference>
<keyword evidence="7 12" id="KW-0791">Threonine biosynthesis</keyword>
<dbReference type="PANTHER" id="PTHR20861">
    <property type="entry name" value="HOMOSERINE/4-DIPHOSPHOCYTIDYL-2-C-METHYL-D-ERYTHRITOL KINASE"/>
    <property type="match status" value="1"/>
</dbReference>
<keyword evidence="5 12" id="KW-0028">Amino-acid biosynthesis</keyword>
<proteinExistence type="inferred from homology"/>